<dbReference type="PANTHER" id="PTHR43861">
    <property type="entry name" value="TRANS-ACONITATE 2-METHYLTRANSFERASE-RELATED"/>
    <property type="match status" value="1"/>
</dbReference>
<accession>A0ABY3SJ11</accession>
<feature type="domain" description="Methyltransferase type 12" evidence="1">
    <location>
        <begin position="63"/>
        <end position="144"/>
    </location>
</feature>
<organism evidence="2 3">
    <name type="scientific">Paenibacillus hexagrammi</name>
    <dbReference type="NCBI Taxonomy" id="2908839"/>
    <lineage>
        <taxon>Bacteria</taxon>
        <taxon>Bacillati</taxon>
        <taxon>Bacillota</taxon>
        <taxon>Bacilli</taxon>
        <taxon>Bacillales</taxon>
        <taxon>Paenibacillaceae</taxon>
        <taxon>Paenibacillus</taxon>
    </lineage>
</organism>
<dbReference type="CDD" id="cd02440">
    <property type="entry name" value="AdoMet_MTases"/>
    <property type="match status" value="1"/>
</dbReference>
<evidence type="ECO:0000313" key="3">
    <source>
        <dbReference type="Proteomes" id="UP001649230"/>
    </source>
</evidence>
<dbReference type="RefSeq" id="WP_235119557.1">
    <property type="nucleotide sequence ID" value="NZ_CP090978.1"/>
</dbReference>
<name>A0ABY3SJ11_9BACL</name>
<dbReference type="Pfam" id="PF08242">
    <property type="entry name" value="Methyltransf_12"/>
    <property type="match status" value="1"/>
</dbReference>
<dbReference type="EMBL" id="CP090978">
    <property type="protein sequence ID" value="UJF33219.1"/>
    <property type="molecule type" value="Genomic_DNA"/>
</dbReference>
<dbReference type="InterPro" id="IPR029063">
    <property type="entry name" value="SAM-dependent_MTases_sf"/>
</dbReference>
<sequence length="230" mass="26421">MPDWKEIWSRKPVTSEGSLTQQALIEADGFNNGAGKVELEDWLSYVNAVRRMLSIAPTDSIFEFGCGSGALLYEFYRQGHHVGGIDYSKALVDVAQEVMPEGAFTVSEAIQVEVALTYDMVISNSVFQYFPDFAYAEEVLNRMWEKSNKKIGLFDLNDLARKDEALEIRRGSLDQGEYEKKYNGLDHLFFEREYFPKLLKDKNCSVSVFDQRINNYGNSPFRFNVVIEKW</sequence>
<gene>
    <name evidence="2" type="ORF">L0M14_27410</name>
</gene>
<dbReference type="SUPFAM" id="SSF53335">
    <property type="entry name" value="S-adenosyl-L-methionine-dependent methyltransferases"/>
    <property type="match status" value="1"/>
</dbReference>
<protein>
    <submittedName>
        <fullName evidence="2">Class I SAM-dependent methyltransferase</fullName>
    </submittedName>
</protein>
<evidence type="ECO:0000313" key="2">
    <source>
        <dbReference type="EMBL" id="UJF33219.1"/>
    </source>
</evidence>
<dbReference type="InterPro" id="IPR013217">
    <property type="entry name" value="Methyltransf_12"/>
</dbReference>
<keyword evidence="2" id="KW-0489">Methyltransferase</keyword>
<evidence type="ECO:0000259" key="1">
    <source>
        <dbReference type="Pfam" id="PF08242"/>
    </source>
</evidence>
<keyword evidence="2" id="KW-0808">Transferase</keyword>
<dbReference type="Proteomes" id="UP001649230">
    <property type="component" value="Chromosome"/>
</dbReference>
<proteinExistence type="predicted"/>
<dbReference type="GO" id="GO:0008168">
    <property type="term" value="F:methyltransferase activity"/>
    <property type="evidence" value="ECO:0007669"/>
    <property type="project" value="UniProtKB-KW"/>
</dbReference>
<dbReference type="Gene3D" id="3.40.50.150">
    <property type="entry name" value="Vaccinia Virus protein VP39"/>
    <property type="match status" value="1"/>
</dbReference>
<dbReference type="GO" id="GO:0032259">
    <property type="term" value="P:methylation"/>
    <property type="evidence" value="ECO:0007669"/>
    <property type="project" value="UniProtKB-KW"/>
</dbReference>
<keyword evidence="3" id="KW-1185">Reference proteome</keyword>
<reference evidence="2 3" key="1">
    <citation type="journal article" date="2024" name="Int. J. Syst. Evol. Microbiol.">
        <title>Paenibacillus hexagrammi sp. nov., a novel bacterium isolated from the gut content of Hexagrammos agrammus.</title>
        <authorList>
            <person name="Jung H.K."/>
            <person name="Kim D.G."/>
            <person name="Zin H."/>
            <person name="Park J."/>
            <person name="Jung H."/>
            <person name="Kim Y.O."/>
            <person name="Kong H.J."/>
            <person name="Kim J.W."/>
            <person name="Kim Y.S."/>
        </authorList>
    </citation>
    <scope>NUCLEOTIDE SEQUENCE [LARGE SCALE GENOMIC DNA]</scope>
    <source>
        <strain evidence="2 3">YPD9-1</strain>
    </source>
</reference>